<gene>
    <name evidence="1" type="ORF">ATL40_0414</name>
</gene>
<accession>A0A2A9CWQ6</accession>
<dbReference type="AlphaFoldDB" id="A0A2A9CWQ6"/>
<sequence>MTDLARVLPVPDPPRNAVTGWARERLRALCSADLSDYLELVDTYGGIVIGDFIWLILPGDLPIEERTTVEPY</sequence>
<keyword evidence="2" id="KW-1185">Reference proteome</keyword>
<name>A0A2A9CWQ6_9MICO</name>
<evidence type="ECO:0000313" key="1">
    <source>
        <dbReference type="EMBL" id="PFG18864.1"/>
    </source>
</evidence>
<dbReference type="EMBL" id="PDJD01000001">
    <property type="protein sequence ID" value="PFG18864.1"/>
    <property type="molecule type" value="Genomic_DNA"/>
</dbReference>
<dbReference type="OrthoDB" id="5572373at2"/>
<comment type="caution">
    <text evidence="1">The sequence shown here is derived from an EMBL/GenBank/DDBJ whole genome shotgun (WGS) entry which is preliminary data.</text>
</comment>
<reference evidence="1 2" key="1">
    <citation type="submission" date="2017-10" db="EMBL/GenBank/DDBJ databases">
        <title>Sequencing the genomes of 1000 actinobacteria strains.</title>
        <authorList>
            <person name="Klenk H.-P."/>
        </authorList>
    </citation>
    <scope>NUCLEOTIDE SEQUENCE [LARGE SCALE GENOMIC DNA]</scope>
    <source>
        <strain evidence="1 2">DSM 21801</strain>
    </source>
</reference>
<dbReference type="Proteomes" id="UP000224915">
    <property type="component" value="Unassembled WGS sequence"/>
</dbReference>
<proteinExistence type="predicted"/>
<dbReference type="RefSeq" id="WP_098468087.1">
    <property type="nucleotide sequence ID" value="NZ_PDJD01000001.1"/>
</dbReference>
<protein>
    <submittedName>
        <fullName evidence="1">Uncharacterized protein</fullName>
    </submittedName>
</protein>
<evidence type="ECO:0000313" key="2">
    <source>
        <dbReference type="Proteomes" id="UP000224915"/>
    </source>
</evidence>
<organism evidence="1 2">
    <name type="scientific">Serinibacter salmoneus</name>
    <dbReference type="NCBI Taxonomy" id="556530"/>
    <lineage>
        <taxon>Bacteria</taxon>
        <taxon>Bacillati</taxon>
        <taxon>Actinomycetota</taxon>
        <taxon>Actinomycetes</taxon>
        <taxon>Micrococcales</taxon>
        <taxon>Beutenbergiaceae</taxon>
        <taxon>Serinibacter</taxon>
    </lineage>
</organism>